<accession>A0ABQ5UP94</accession>
<dbReference type="Proteomes" id="UP001161405">
    <property type="component" value="Unassembled WGS sequence"/>
</dbReference>
<reference evidence="2" key="1">
    <citation type="journal article" date="2014" name="Int. J. Syst. Evol. Microbiol.">
        <title>Complete genome of a new Firmicutes species belonging to the dominant human colonic microbiota ('Ruminococcus bicirculans') reveals two chromosomes and a selective capacity to utilize plant glucans.</title>
        <authorList>
            <consortium name="NISC Comparative Sequencing Program"/>
            <person name="Wegmann U."/>
            <person name="Louis P."/>
            <person name="Goesmann A."/>
            <person name="Henrissat B."/>
            <person name="Duncan S.H."/>
            <person name="Flint H.J."/>
        </authorList>
    </citation>
    <scope>NUCLEOTIDE SEQUENCE</scope>
    <source>
        <strain evidence="2">NBRC 107169</strain>
    </source>
</reference>
<dbReference type="PIRSF" id="PIRSF032162">
    <property type="entry name" value="UCP032162_imp"/>
    <property type="match status" value="1"/>
</dbReference>
<keyword evidence="1" id="KW-0812">Transmembrane</keyword>
<keyword evidence="3" id="KW-1185">Reference proteome</keyword>
<proteinExistence type="predicted"/>
<evidence type="ECO:0000313" key="2">
    <source>
        <dbReference type="EMBL" id="GLQ16876.1"/>
    </source>
</evidence>
<gene>
    <name evidence="2" type="ORF">GCM10007879_11250</name>
</gene>
<dbReference type="RefSeq" id="WP_284362656.1">
    <property type="nucleotide sequence ID" value="NZ_BSNI01000002.1"/>
</dbReference>
<dbReference type="Pfam" id="PF10003">
    <property type="entry name" value="DUF2244"/>
    <property type="match status" value="1"/>
</dbReference>
<dbReference type="EMBL" id="BSNI01000002">
    <property type="protein sequence ID" value="GLQ16876.1"/>
    <property type="molecule type" value="Genomic_DNA"/>
</dbReference>
<protein>
    <submittedName>
        <fullName evidence="2">Membrane protein</fullName>
    </submittedName>
</protein>
<dbReference type="InterPro" id="IPR016990">
    <property type="entry name" value="UCP032162_TM"/>
</dbReference>
<feature type="transmembrane region" description="Helical" evidence="1">
    <location>
        <begin position="48"/>
        <end position="66"/>
    </location>
</feature>
<evidence type="ECO:0000313" key="3">
    <source>
        <dbReference type="Proteomes" id="UP001161405"/>
    </source>
</evidence>
<keyword evidence="1" id="KW-1133">Transmembrane helix</keyword>
<dbReference type="InterPro" id="IPR019253">
    <property type="entry name" value="DUF2244_TM"/>
</dbReference>
<comment type="caution">
    <text evidence="2">The sequence shown here is derived from an EMBL/GenBank/DDBJ whole genome shotgun (WGS) entry which is preliminary data.</text>
</comment>
<feature type="transmembrane region" description="Helical" evidence="1">
    <location>
        <begin position="24"/>
        <end position="42"/>
    </location>
</feature>
<name>A0ABQ5UP94_9HYPH</name>
<sequence>MELKEQKPHFCAVLTPHRALDQNGVQIVMIITCILAAIPGIVFFLMGAWPIVGFLGLDVALLFWALSKSRKQVNGFEEVTLYPDSLDIRRVSPKGRETRFQFNPFWTKIEVFKDFEDRVTDIVLKSKERSLKIGTFLNPDDKKSFASALSNALYRVKR</sequence>
<reference evidence="2" key="2">
    <citation type="submission" date="2023-01" db="EMBL/GenBank/DDBJ databases">
        <title>Draft genome sequence of Maritalea porphyrae strain NBRC 107169.</title>
        <authorList>
            <person name="Sun Q."/>
            <person name="Mori K."/>
        </authorList>
    </citation>
    <scope>NUCLEOTIDE SEQUENCE</scope>
    <source>
        <strain evidence="2">NBRC 107169</strain>
    </source>
</reference>
<organism evidence="2 3">
    <name type="scientific">Maritalea porphyrae</name>
    <dbReference type="NCBI Taxonomy" id="880732"/>
    <lineage>
        <taxon>Bacteria</taxon>
        <taxon>Pseudomonadati</taxon>
        <taxon>Pseudomonadota</taxon>
        <taxon>Alphaproteobacteria</taxon>
        <taxon>Hyphomicrobiales</taxon>
        <taxon>Devosiaceae</taxon>
        <taxon>Maritalea</taxon>
    </lineage>
</organism>
<evidence type="ECO:0000256" key="1">
    <source>
        <dbReference type="SAM" id="Phobius"/>
    </source>
</evidence>
<keyword evidence="1" id="KW-0472">Membrane</keyword>